<dbReference type="EMBL" id="JAABNT010000003">
    <property type="protein sequence ID" value="NEK21997.1"/>
    <property type="molecule type" value="Genomic_DNA"/>
</dbReference>
<evidence type="ECO:0000313" key="3">
    <source>
        <dbReference type="Proteomes" id="UP000468591"/>
    </source>
</evidence>
<protein>
    <submittedName>
        <fullName evidence="2">Uncharacterized protein</fullName>
    </submittedName>
</protein>
<sequence length="164" mass="17811">MTAVLTDLDQNTHMSEPVRMADGGRMIIRGVQRLMGVSLALAAVGLWFAPGSSWDSDVMLFKLILSLTAAFACFGLITISQRPPPPEVEIDTIRREVRLVRRARGAAPVILQQCGFDKLSYAEKVGSIVRLWDKSGVFLAEVSLTDPKALSSLVAGLRDEGKLA</sequence>
<keyword evidence="1" id="KW-0812">Transmembrane</keyword>
<evidence type="ECO:0000313" key="2">
    <source>
        <dbReference type="EMBL" id="NEK21997.1"/>
    </source>
</evidence>
<feature type="transmembrane region" description="Helical" evidence="1">
    <location>
        <begin position="34"/>
        <end position="53"/>
    </location>
</feature>
<organism evidence="2 3">
    <name type="scientific">Sulfitobacter sediminilitoris</name>
    <dbReference type="NCBI Taxonomy" id="2698830"/>
    <lineage>
        <taxon>Bacteria</taxon>
        <taxon>Pseudomonadati</taxon>
        <taxon>Pseudomonadota</taxon>
        <taxon>Alphaproteobacteria</taxon>
        <taxon>Rhodobacterales</taxon>
        <taxon>Roseobacteraceae</taxon>
        <taxon>Sulfitobacter</taxon>
    </lineage>
</organism>
<evidence type="ECO:0000256" key="1">
    <source>
        <dbReference type="SAM" id="Phobius"/>
    </source>
</evidence>
<comment type="caution">
    <text evidence="2">The sequence shown here is derived from an EMBL/GenBank/DDBJ whole genome shotgun (WGS) entry which is preliminary data.</text>
</comment>
<keyword evidence="1" id="KW-0472">Membrane</keyword>
<feature type="transmembrane region" description="Helical" evidence="1">
    <location>
        <begin position="59"/>
        <end position="79"/>
    </location>
</feature>
<dbReference type="AlphaFoldDB" id="A0A6P0C830"/>
<name>A0A6P0C830_9RHOB</name>
<reference evidence="2 3" key="1">
    <citation type="submission" date="2020-01" db="EMBL/GenBank/DDBJ databases">
        <title>Sulfitobacter sediminilitoris sp. nov., isolated from a tidal flat.</title>
        <authorList>
            <person name="Park S."/>
            <person name="Yoon J.-H."/>
        </authorList>
    </citation>
    <scope>NUCLEOTIDE SEQUENCE [LARGE SCALE GENOMIC DNA]</scope>
    <source>
        <strain evidence="2 3">JBTF-M27</strain>
    </source>
</reference>
<dbReference type="RefSeq" id="WP_164352931.1">
    <property type="nucleotide sequence ID" value="NZ_JAABNT010000003.1"/>
</dbReference>
<accession>A0A6P0C830</accession>
<keyword evidence="1" id="KW-1133">Transmembrane helix</keyword>
<keyword evidence="3" id="KW-1185">Reference proteome</keyword>
<proteinExistence type="predicted"/>
<dbReference type="Proteomes" id="UP000468591">
    <property type="component" value="Unassembled WGS sequence"/>
</dbReference>
<gene>
    <name evidence="2" type="ORF">GV827_06230</name>
</gene>